<comment type="caution">
    <text evidence="1">The sequence shown here is derived from an EMBL/GenBank/DDBJ whole genome shotgun (WGS) entry which is preliminary data.</text>
</comment>
<reference evidence="1" key="2">
    <citation type="submission" date="2021-10" db="EMBL/GenBank/DDBJ databases">
        <title>Genome of Winogradskyella sp. E313.</title>
        <authorList>
            <person name="Zhou Y."/>
        </authorList>
    </citation>
    <scope>NUCLEOTIDE SEQUENCE</scope>
    <source>
        <strain evidence="1">E313</strain>
    </source>
</reference>
<proteinExistence type="predicted"/>
<dbReference type="EMBL" id="JAFMPT010000016">
    <property type="protein sequence ID" value="MCC1485155.1"/>
    <property type="molecule type" value="Genomic_DNA"/>
</dbReference>
<evidence type="ECO:0000313" key="2">
    <source>
        <dbReference type="Proteomes" id="UP000778797"/>
    </source>
</evidence>
<reference evidence="1" key="1">
    <citation type="submission" date="2021-03" db="EMBL/GenBank/DDBJ databases">
        <authorList>
            <person name="Ping X."/>
        </authorList>
    </citation>
    <scope>NUCLEOTIDE SEQUENCE</scope>
    <source>
        <strain evidence="1">E313</strain>
    </source>
</reference>
<dbReference type="Proteomes" id="UP000778797">
    <property type="component" value="Unassembled WGS sequence"/>
</dbReference>
<dbReference type="RefSeq" id="WP_227477647.1">
    <property type="nucleotide sequence ID" value="NZ_JAFMPT010000016.1"/>
</dbReference>
<name>A0ABS8EPL0_9FLAO</name>
<gene>
    <name evidence="1" type="ORF">J1C55_11185</name>
</gene>
<accession>A0ABS8EPL0</accession>
<protein>
    <submittedName>
        <fullName evidence="1">Uncharacterized protein</fullName>
    </submittedName>
</protein>
<organism evidence="1 2">
    <name type="scientific">Winogradskyella immobilis</name>
    <dbReference type="NCBI Taxonomy" id="2816852"/>
    <lineage>
        <taxon>Bacteria</taxon>
        <taxon>Pseudomonadati</taxon>
        <taxon>Bacteroidota</taxon>
        <taxon>Flavobacteriia</taxon>
        <taxon>Flavobacteriales</taxon>
        <taxon>Flavobacteriaceae</taxon>
        <taxon>Winogradskyella</taxon>
    </lineage>
</organism>
<keyword evidence="2" id="KW-1185">Reference proteome</keyword>
<evidence type="ECO:0000313" key="1">
    <source>
        <dbReference type="EMBL" id="MCC1485155.1"/>
    </source>
</evidence>
<sequence>MRIFTLVIVFLFITDCFGQKKYYDRFHNEISKKEFNLQKDSRRYIVQKIKNDSLNYEKLLSRSNVTRLNKELRLKVAKELELISGSKIDSTNIIIINFYFKPPKEYKGSCIDHYTSDKSYKRFIKKRADVSQYFITEKGYQYKRKEVIEDKNGLIRALLFRDRIPCGNYVIITPKKYLFKTIGEYRQSEISFIIENELKN</sequence>